<feature type="chain" id="PRO_5025443607" evidence="1">
    <location>
        <begin position="33"/>
        <end position="117"/>
    </location>
</feature>
<dbReference type="AlphaFoldDB" id="A0A6A7Y0W1"/>
<evidence type="ECO:0000256" key="1">
    <source>
        <dbReference type="SAM" id="SignalP"/>
    </source>
</evidence>
<name>A0A6A7Y0W1_9HYPH</name>
<organism evidence="2 3">
    <name type="scientific">Segnochrobactrum spirostomi</name>
    <dbReference type="NCBI Taxonomy" id="2608987"/>
    <lineage>
        <taxon>Bacteria</taxon>
        <taxon>Pseudomonadati</taxon>
        <taxon>Pseudomonadota</taxon>
        <taxon>Alphaproteobacteria</taxon>
        <taxon>Hyphomicrobiales</taxon>
        <taxon>Segnochrobactraceae</taxon>
        <taxon>Segnochrobactrum</taxon>
    </lineage>
</organism>
<comment type="caution">
    <text evidence="2">The sequence shown here is derived from an EMBL/GenBank/DDBJ whole genome shotgun (WGS) entry which is preliminary data.</text>
</comment>
<dbReference type="RefSeq" id="WP_153479545.1">
    <property type="nucleotide sequence ID" value="NZ_VWNA01000001.1"/>
</dbReference>
<accession>A0A6A7Y0W1</accession>
<keyword evidence="1" id="KW-0732">Signal</keyword>
<evidence type="ECO:0000313" key="3">
    <source>
        <dbReference type="Proteomes" id="UP000332515"/>
    </source>
</evidence>
<gene>
    <name evidence="2" type="ORF">F0357_06185</name>
</gene>
<proteinExistence type="predicted"/>
<feature type="signal peptide" evidence="1">
    <location>
        <begin position="1"/>
        <end position="32"/>
    </location>
</feature>
<keyword evidence="3" id="KW-1185">Reference proteome</keyword>
<reference evidence="2 3" key="1">
    <citation type="submission" date="2019-09" db="EMBL/GenBank/DDBJ databases">
        <title>Segnochrobactrum spirostomi gen. nov., sp. nov., isolated from the ciliate Spirostomum cf. yagiui and description of a novel family, Segnochrobactraceae fam. nov. within the order Rhizobiales of the class Alphaproteobacteria.</title>
        <authorList>
            <person name="Akter S."/>
            <person name="Shazib S.U.A."/>
            <person name="Shin M.K."/>
        </authorList>
    </citation>
    <scope>NUCLEOTIDE SEQUENCE [LARGE SCALE GENOMIC DNA]</scope>
    <source>
        <strain evidence="2 3">Sp-1</strain>
    </source>
</reference>
<sequence length="117" mass="13322">MRRARKRAARGAPTRILAAALLAAVVAGPAWAAEPPPPIKPRPYPLECGSAAAIYGPQRLWWGRFGGSRTTLWDRTVVTFQSVCFLREVDCRNWLYWMNSDWPEYLYYSTCSKGFRP</sequence>
<dbReference type="EMBL" id="VWNA01000001">
    <property type="protein sequence ID" value="MQT12256.1"/>
    <property type="molecule type" value="Genomic_DNA"/>
</dbReference>
<dbReference type="Proteomes" id="UP000332515">
    <property type="component" value="Unassembled WGS sequence"/>
</dbReference>
<evidence type="ECO:0000313" key="2">
    <source>
        <dbReference type="EMBL" id="MQT12256.1"/>
    </source>
</evidence>
<protein>
    <submittedName>
        <fullName evidence="2">Uncharacterized protein</fullName>
    </submittedName>
</protein>